<dbReference type="BioCyc" id="IAGG583356:GHAH-1450-MONOMER"/>
<dbReference type="STRING" id="583356.Igag_1461"/>
<dbReference type="PANTHER" id="PTHR36506">
    <property type="entry name" value="PREFLAGELLIN PEPTIDASE"/>
    <property type="match status" value="1"/>
</dbReference>
<keyword evidence="8" id="KW-1185">Reference proteome</keyword>
<feature type="transmembrane region" description="Helical" evidence="6">
    <location>
        <begin position="88"/>
        <end position="111"/>
    </location>
</feature>
<feature type="transmembrane region" description="Helical" evidence="6">
    <location>
        <begin position="117"/>
        <end position="144"/>
    </location>
</feature>
<keyword evidence="4 6" id="KW-1133">Transmembrane helix</keyword>
<keyword evidence="2" id="KW-1003">Cell membrane</keyword>
<feature type="transmembrane region" description="Helical" evidence="6">
    <location>
        <begin position="33"/>
        <end position="51"/>
    </location>
</feature>
<sequence>MNEIESIKTIVLVLTFIVAGIQDWKYREISPKIWLPSMAIGILSNAYLFISMNLNDALYLISITITSIMLMIFAILSFWLKLFGGADFLALLTFSLNYPFSTMLNSLYLYIRPDVNLPYLLIAILPPIVIILLFYCFLVFLIIIYNIINNLINIRLLGYLKVPLYKKILYTIFYRVTYLENALRKKFYFPIYIPGYVDRITFNIDEEFDKWKEKVVDLQPNTVVVISWGLPMVTFLSISILIYIVTSLLIHSSI</sequence>
<keyword evidence="5 6" id="KW-0472">Membrane</keyword>
<name>E0SQK7_IGNAA</name>
<feature type="transmembrane region" description="Helical" evidence="6">
    <location>
        <begin position="228"/>
        <end position="250"/>
    </location>
</feature>
<feature type="transmembrane region" description="Helical" evidence="6">
    <location>
        <begin position="57"/>
        <end position="76"/>
    </location>
</feature>
<evidence type="ECO:0000313" key="7">
    <source>
        <dbReference type="EMBL" id="ADM28263.1"/>
    </source>
</evidence>
<evidence type="ECO:0000256" key="1">
    <source>
        <dbReference type="ARBA" id="ARBA00004651"/>
    </source>
</evidence>
<evidence type="ECO:0000313" key="8">
    <source>
        <dbReference type="Proteomes" id="UP000001304"/>
    </source>
</evidence>
<dbReference type="Proteomes" id="UP000001304">
    <property type="component" value="Chromosome"/>
</dbReference>
<dbReference type="Gene3D" id="1.20.120.1220">
    <property type="match status" value="1"/>
</dbReference>
<evidence type="ECO:0000256" key="2">
    <source>
        <dbReference type="ARBA" id="ARBA00022475"/>
    </source>
</evidence>
<comment type="subcellular location">
    <subcellularLocation>
        <location evidence="1">Cell membrane</location>
        <topology evidence="1">Multi-pass membrane protein</topology>
    </subcellularLocation>
</comment>
<keyword evidence="3 6" id="KW-0812">Transmembrane</keyword>
<accession>E0SQK7</accession>
<evidence type="ECO:0000256" key="4">
    <source>
        <dbReference type="ARBA" id="ARBA00022989"/>
    </source>
</evidence>
<dbReference type="EMBL" id="CP002098">
    <property type="protein sequence ID" value="ADM28263.1"/>
    <property type="molecule type" value="Genomic_DNA"/>
</dbReference>
<dbReference type="HOGENOM" id="CLU_102058_0_0_2"/>
<dbReference type="GO" id="GO:0005886">
    <property type="term" value="C:plasma membrane"/>
    <property type="evidence" value="ECO:0007669"/>
    <property type="project" value="UniProtKB-SubCell"/>
</dbReference>
<gene>
    <name evidence="7" type="ordered locus">Igag_1461</name>
</gene>
<evidence type="ECO:0000256" key="3">
    <source>
        <dbReference type="ARBA" id="ARBA00022692"/>
    </source>
</evidence>
<reference evidence="7 8" key="1">
    <citation type="journal article" date="2010" name="Stand. Genomic Sci.">
        <title>Complete genome sequence of Ignisphaera aggregans type strain (AQ1.S1).</title>
        <authorList>
            <person name="Goker M."/>
            <person name="Held B."/>
            <person name="Lapidus A."/>
            <person name="Nolan M."/>
            <person name="Spring S."/>
            <person name="Yasawong M."/>
            <person name="Lucas S."/>
            <person name="Glavina Del Rio T."/>
            <person name="Tice H."/>
            <person name="Cheng J.F."/>
            <person name="Goodwin L."/>
            <person name="Tapia R."/>
            <person name="Pitluck S."/>
            <person name="Liolios K."/>
            <person name="Ivanova N."/>
            <person name="Mavromatis K."/>
            <person name="Mikhailova N."/>
            <person name="Pati A."/>
            <person name="Chen A."/>
            <person name="Palaniappan K."/>
            <person name="Brambilla E."/>
            <person name="Land M."/>
            <person name="Hauser L."/>
            <person name="Chang Y.J."/>
            <person name="Jeffries C.D."/>
            <person name="Brettin T."/>
            <person name="Detter J.C."/>
            <person name="Han C."/>
            <person name="Rohde M."/>
            <person name="Sikorski J."/>
            <person name="Woyke T."/>
            <person name="Bristow J."/>
            <person name="Eisen J.A."/>
            <person name="Markowitz V."/>
            <person name="Hugenholtz P."/>
            <person name="Kyrpides N.C."/>
            <person name="Klenk H.P."/>
        </authorList>
    </citation>
    <scope>NUCLEOTIDE SEQUENCE [LARGE SCALE GENOMIC DNA]</scope>
    <source>
        <strain evidence="8">DSM 17230 / JCM 13409 / AQ1.S1</strain>
    </source>
</reference>
<feature type="transmembrane region" description="Helical" evidence="6">
    <location>
        <begin position="156"/>
        <end position="176"/>
    </location>
</feature>
<protein>
    <submittedName>
        <fullName evidence="7">Peptidase A24A prepilin type IV</fullName>
    </submittedName>
</protein>
<dbReference type="AlphaFoldDB" id="E0SQK7"/>
<dbReference type="InterPro" id="IPR052218">
    <property type="entry name" value="Preflagellin_Peptidase"/>
</dbReference>
<evidence type="ECO:0000256" key="6">
    <source>
        <dbReference type="SAM" id="Phobius"/>
    </source>
</evidence>
<organism evidence="7 8">
    <name type="scientific">Ignisphaera aggregans (strain DSM 17230 / JCM 13409 / AQ1.S1)</name>
    <dbReference type="NCBI Taxonomy" id="583356"/>
    <lineage>
        <taxon>Archaea</taxon>
        <taxon>Thermoproteota</taxon>
        <taxon>Thermoprotei</taxon>
        <taxon>Desulfurococcales</taxon>
        <taxon>Desulfurococcaceae</taxon>
        <taxon>Ignisphaera</taxon>
    </lineage>
</organism>
<dbReference type="KEGG" id="iag:Igag_1461"/>
<dbReference type="PANTHER" id="PTHR36506:SF1">
    <property type="entry name" value="PREFLAGELLIN PEPTIDASE"/>
    <property type="match status" value="1"/>
</dbReference>
<feature type="transmembrane region" description="Helical" evidence="6">
    <location>
        <begin position="6"/>
        <end position="21"/>
    </location>
</feature>
<evidence type="ECO:0000256" key="5">
    <source>
        <dbReference type="ARBA" id="ARBA00023136"/>
    </source>
</evidence>
<proteinExistence type="predicted"/>